<feature type="compositionally biased region" description="Gly residues" evidence="1">
    <location>
        <begin position="169"/>
        <end position="178"/>
    </location>
</feature>
<dbReference type="AlphaFoldDB" id="A0AAV4W1R5"/>
<keyword evidence="3" id="KW-1185">Reference proteome</keyword>
<dbReference type="Proteomes" id="UP001054837">
    <property type="component" value="Unassembled WGS sequence"/>
</dbReference>
<sequence length="203" mass="22468">MTRDISKASLIPSYKWDTSAEEMGVTRTQEDPKKNVDVKFQVSSILKWEELVEGVTEVPQLRGWCLQQQEKINPTLKLILRKREVKYLNLCPGGFGGTTNLEEVFLPTLTESSTPHTRMSRDISKASLIPANKWYTSAEEMGVTRTQEDPKKNIAVKFQVSSILKWEGEGSGGGGGPSITGSVFAATGEDQPNSEIDSSEERS</sequence>
<evidence type="ECO:0000256" key="1">
    <source>
        <dbReference type="SAM" id="MobiDB-lite"/>
    </source>
</evidence>
<evidence type="ECO:0000313" key="3">
    <source>
        <dbReference type="Proteomes" id="UP001054837"/>
    </source>
</evidence>
<dbReference type="EMBL" id="BPLQ01013999">
    <property type="protein sequence ID" value="GIY76343.1"/>
    <property type="molecule type" value="Genomic_DNA"/>
</dbReference>
<gene>
    <name evidence="2" type="ORF">CDAR_242791</name>
</gene>
<feature type="region of interest" description="Disordered" evidence="1">
    <location>
        <begin position="167"/>
        <end position="203"/>
    </location>
</feature>
<protein>
    <submittedName>
        <fullName evidence="2">Uncharacterized protein</fullName>
    </submittedName>
</protein>
<name>A0AAV4W1R5_9ARAC</name>
<evidence type="ECO:0000313" key="2">
    <source>
        <dbReference type="EMBL" id="GIY76343.1"/>
    </source>
</evidence>
<comment type="caution">
    <text evidence="2">The sequence shown here is derived from an EMBL/GenBank/DDBJ whole genome shotgun (WGS) entry which is preliminary data.</text>
</comment>
<organism evidence="2 3">
    <name type="scientific">Caerostris darwini</name>
    <dbReference type="NCBI Taxonomy" id="1538125"/>
    <lineage>
        <taxon>Eukaryota</taxon>
        <taxon>Metazoa</taxon>
        <taxon>Ecdysozoa</taxon>
        <taxon>Arthropoda</taxon>
        <taxon>Chelicerata</taxon>
        <taxon>Arachnida</taxon>
        <taxon>Araneae</taxon>
        <taxon>Araneomorphae</taxon>
        <taxon>Entelegynae</taxon>
        <taxon>Araneoidea</taxon>
        <taxon>Araneidae</taxon>
        <taxon>Caerostris</taxon>
    </lineage>
</organism>
<accession>A0AAV4W1R5</accession>
<reference evidence="2 3" key="1">
    <citation type="submission" date="2021-06" db="EMBL/GenBank/DDBJ databases">
        <title>Caerostris darwini draft genome.</title>
        <authorList>
            <person name="Kono N."/>
            <person name="Arakawa K."/>
        </authorList>
    </citation>
    <scope>NUCLEOTIDE SEQUENCE [LARGE SCALE GENOMIC DNA]</scope>
</reference>
<proteinExistence type="predicted"/>